<keyword evidence="8 14" id="KW-0863">Zinc-finger</keyword>
<feature type="domain" description="RING-type" evidence="17">
    <location>
        <begin position="110"/>
        <end position="152"/>
    </location>
</feature>
<comment type="subcellular location">
    <subcellularLocation>
        <location evidence="2">Membrane</location>
        <topology evidence="2">Single-pass membrane protein</topology>
    </subcellularLocation>
</comment>
<dbReference type="CDD" id="cd16461">
    <property type="entry name" value="RING-H2_EL5-like"/>
    <property type="match status" value="1"/>
</dbReference>
<keyword evidence="6 16" id="KW-0812">Transmembrane</keyword>
<evidence type="ECO:0000256" key="2">
    <source>
        <dbReference type="ARBA" id="ARBA00004167"/>
    </source>
</evidence>
<dbReference type="GO" id="GO:0008270">
    <property type="term" value="F:zinc ion binding"/>
    <property type="evidence" value="ECO:0007669"/>
    <property type="project" value="UniProtKB-KW"/>
</dbReference>
<comment type="caution">
    <text evidence="18">The sequence shown here is derived from an EMBL/GenBank/DDBJ whole genome shotgun (WGS) entry which is preliminary data.</text>
</comment>
<feature type="transmembrane region" description="Helical" evidence="16">
    <location>
        <begin position="34"/>
        <end position="55"/>
    </location>
</feature>
<protein>
    <recommendedName>
        <fullName evidence="4">RING-type E3 ubiquitin transferase</fullName>
        <ecNumber evidence="4">2.3.2.27</ecNumber>
    </recommendedName>
</protein>
<evidence type="ECO:0000256" key="16">
    <source>
        <dbReference type="SAM" id="Phobius"/>
    </source>
</evidence>
<dbReference type="Pfam" id="PF13639">
    <property type="entry name" value="zf-RING_2"/>
    <property type="match status" value="1"/>
</dbReference>
<dbReference type="PANTHER" id="PTHR46913:SF23">
    <property type="entry name" value="E3 UBIQUITIN-PROTEIN LIGASE RHA4A-RELATED"/>
    <property type="match status" value="1"/>
</dbReference>
<evidence type="ECO:0000313" key="19">
    <source>
        <dbReference type="Proteomes" id="UP001141806"/>
    </source>
</evidence>
<dbReference type="Proteomes" id="UP001141806">
    <property type="component" value="Unassembled WGS sequence"/>
</dbReference>
<sequence length="247" mass="27942">MWFGFFGRLVMSYTYPDPPDCCSSDSAELKLYQAFIFSIPILFTFVLLFLFYFFYLRRRRVDWTSLRMRTANANMEPISRPSELGLVKEFREMLPIIVFKESFSVKDTQCSVCLGDYVAEDKLQQIPACGHTFHMGCIDHWLATHTTCPLCRFSLVPSPNTATNHFEDRVEALADEAQSNQDFSGVSYEGRTSAQTGAERESIGEEFPDARRELEGCGCGGEVSDIVLSVETHGSIEEVTVTEHSCI</sequence>
<organism evidence="18 19">
    <name type="scientific">Protea cynaroides</name>
    <dbReference type="NCBI Taxonomy" id="273540"/>
    <lineage>
        <taxon>Eukaryota</taxon>
        <taxon>Viridiplantae</taxon>
        <taxon>Streptophyta</taxon>
        <taxon>Embryophyta</taxon>
        <taxon>Tracheophyta</taxon>
        <taxon>Spermatophyta</taxon>
        <taxon>Magnoliopsida</taxon>
        <taxon>Proteales</taxon>
        <taxon>Proteaceae</taxon>
        <taxon>Protea</taxon>
    </lineage>
</organism>
<comment type="similarity">
    <text evidence="13">Belongs to the RING-type zinc finger family. ATL subfamily.</text>
</comment>
<dbReference type="AlphaFoldDB" id="A0A9Q0HH76"/>
<evidence type="ECO:0000256" key="6">
    <source>
        <dbReference type="ARBA" id="ARBA00022692"/>
    </source>
</evidence>
<dbReference type="GO" id="GO:0016567">
    <property type="term" value="P:protein ubiquitination"/>
    <property type="evidence" value="ECO:0007669"/>
    <property type="project" value="InterPro"/>
</dbReference>
<gene>
    <name evidence="18" type="ORF">NE237_016567</name>
</gene>
<evidence type="ECO:0000256" key="7">
    <source>
        <dbReference type="ARBA" id="ARBA00022723"/>
    </source>
</evidence>
<evidence type="ECO:0000256" key="10">
    <source>
        <dbReference type="ARBA" id="ARBA00022833"/>
    </source>
</evidence>
<accession>A0A9Q0HH76</accession>
<keyword evidence="12 16" id="KW-0472">Membrane</keyword>
<evidence type="ECO:0000256" key="3">
    <source>
        <dbReference type="ARBA" id="ARBA00004906"/>
    </source>
</evidence>
<dbReference type="FunFam" id="3.30.40.10:FF:000503">
    <property type="entry name" value="RING-H2 finger protein ATL7"/>
    <property type="match status" value="1"/>
</dbReference>
<comment type="catalytic activity">
    <reaction evidence="1">
        <text>S-ubiquitinyl-[E2 ubiquitin-conjugating enzyme]-L-cysteine + [acceptor protein]-L-lysine = [E2 ubiquitin-conjugating enzyme]-L-cysteine + N(6)-ubiquitinyl-[acceptor protein]-L-lysine.</text>
        <dbReference type="EC" id="2.3.2.27"/>
    </reaction>
</comment>
<dbReference type="EMBL" id="JAMYWD010000007">
    <property type="protein sequence ID" value="KAJ4964718.1"/>
    <property type="molecule type" value="Genomic_DNA"/>
</dbReference>
<dbReference type="InterPro" id="IPR044600">
    <property type="entry name" value="ATL1/ATL16-like"/>
</dbReference>
<dbReference type="GO" id="GO:0016020">
    <property type="term" value="C:membrane"/>
    <property type="evidence" value="ECO:0007669"/>
    <property type="project" value="UniProtKB-SubCell"/>
</dbReference>
<dbReference type="InterPro" id="IPR001841">
    <property type="entry name" value="Znf_RING"/>
</dbReference>
<feature type="region of interest" description="Disordered" evidence="15">
    <location>
        <begin position="184"/>
        <end position="203"/>
    </location>
</feature>
<dbReference type="SUPFAM" id="SSF57850">
    <property type="entry name" value="RING/U-box"/>
    <property type="match status" value="1"/>
</dbReference>
<keyword evidence="9" id="KW-0833">Ubl conjugation pathway</keyword>
<keyword evidence="19" id="KW-1185">Reference proteome</keyword>
<dbReference type="PROSITE" id="PS50089">
    <property type="entry name" value="ZF_RING_2"/>
    <property type="match status" value="1"/>
</dbReference>
<comment type="pathway">
    <text evidence="3">Protein modification; protein ubiquitination.</text>
</comment>
<name>A0A9Q0HH76_9MAGN</name>
<dbReference type="GO" id="GO:0061630">
    <property type="term" value="F:ubiquitin protein ligase activity"/>
    <property type="evidence" value="ECO:0007669"/>
    <property type="project" value="UniProtKB-EC"/>
</dbReference>
<evidence type="ECO:0000313" key="18">
    <source>
        <dbReference type="EMBL" id="KAJ4964718.1"/>
    </source>
</evidence>
<keyword evidence="5" id="KW-0808">Transferase</keyword>
<feature type="compositionally biased region" description="Polar residues" evidence="15">
    <location>
        <begin position="184"/>
        <end position="196"/>
    </location>
</feature>
<dbReference type="InterPro" id="IPR013083">
    <property type="entry name" value="Znf_RING/FYVE/PHD"/>
</dbReference>
<proteinExistence type="inferred from homology"/>
<reference evidence="18" key="1">
    <citation type="journal article" date="2023" name="Plant J.">
        <title>The genome of the king protea, Protea cynaroides.</title>
        <authorList>
            <person name="Chang J."/>
            <person name="Duong T.A."/>
            <person name="Schoeman C."/>
            <person name="Ma X."/>
            <person name="Roodt D."/>
            <person name="Barker N."/>
            <person name="Li Z."/>
            <person name="Van de Peer Y."/>
            <person name="Mizrachi E."/>
        </authorList>
    </citation>
    <scope>NUCLEOTIDE SEQUENCE</scope>
    <source>
        <tissue evidence="18">Young leaves</tissue>
    </source>
</reference>
<evidence type="ECO:0000256" key="9">
    <source>
        <dbReference type="ARBA" id="ARBA00022786"/>
    </source>
</evidence>
<evidence type="ECO:0000256" key="11">
    <source>
        <dbReference type="ARBA" id="ARBA00022989"/>
    </source>
</evidence>
<dbReference type="Gene3D" id="3.30.40.10">
    <property type="entry name" value="Zinc/RING finger domain, C3HC4 (zinc finger)"/>
    <property type="match status" value="1"/>
</dbReference>
<dbReference type="EC" id="2.3.2.27" evidence="4"/>
<evidence type="ECO:0000256" key="8">
    <source>
        <dbReference type="ARBA" id="ARBA00022771"/>
    </source>
</evidence>
<evidence type="ECO:0000259" key="17">
    <source>
        <dbReference type="PROSITE" id="PS50089"/>
    </source>
</evidence>
<dbReference type="OrthoDB" id="8062037at2759"/>
<keyword evidence="11 16" id="KW-1133">Transmembrane helix</keyword>
<evidence type="ECO:0000256" key="4">
    <source>
        <dbReference type="ARBA" id="ARBA00012483"/>
    </source>
</evidence>
<dbReference type="SMART" id="SM00184">
    <property type="entry name" value="RING"/>
    <property type="match status" value="1"/>
</dbReference>
<evidence type="ECO:0000256" key="5">
    <source>
        <dbReference type="ARBA" id="ARBA00022679"/>
    </source>
</evidence>
<evidence type="ECO:0000256" key="13">
    <source>
        <dbReference type="ARBA" id="ARBA00024209"/>
    </source>
</evidence>
<dbReference type="PANTHER" id="PTHR46913">
    <property type="entry name" value="RING-H2 FINGER PROTEIN ATL16"/>
    <property type="match status" value="1"/>
</dbReference>
<evidence type="ECO:0000256" key="15">
    <source>
        <dbReference type="SAM" id="MobiDB-lite"/>
    </source>
</evidence>
<keyword evidence="10" id="KW-0862">Zinc</keyword>
<evidence type="ECO:0000256" key="14">
    <source>
        <dbReference type="PROSITE-ProRule" id="PRU00175"/>
    </source>
</evidence>
<evidence type="ECO:0000256" key="1">
    <source>
        <dbReference type="ARBA" id="ARBA00000900"/>
    </source>
</evidence>
<evidence type="ECO:0000256" key="12">
    <source>
        <dbReference type="ARBA" id="ARBA00023136"/>
    </source>
</evidence>
<keyword evidence="7" id="KW-0479">Metal-binding</keyword>